<dbReference type="InterPro" id="IPR005123">
    <property type="entry name" value="Oxoglu/Fe-dep_dioxygenase_dom"/>
</dbReference>
<dbReference type="InterPro" id="IPR044862">
    <property type="entry name" value="Pro_4_hyd_alph_FE2OG_OXY"/>
</dbReference>
<evidence type="ECO:0000313" key="4">
    <source>
        <dbReference type="Proteomes" id="UP000198623"/>
    </source>
</evidence>
<dbReference type="STRING" id="1045558.SAMN05216175_110141"/>
<dbReference type="Proteomes" id="UP000198623">
    <property type="component" value="Unassembled WGS sequence"/>
</dbReference>
<gene>
    <name evidence="3" type="ORF">SAMN05216175_110141</name>
</gene>
<dbReference type="GO" id="GO:0016491">
    <property type="term" value="F:oxidoreductase activity"/>
    <property type="evidence" value="ECO:0007669"/>
    <property type="project" value="UniProtKB-KW"/>
</dbReference>
<dbReference type="EMBL" id="FOOU01000010">
    <property type="protein sequence ID" value="SFG66242.1"/>
    <property type="molecule type" value="Genomic_DNA"/>
</dbReference>
<organism evidence="3 4">
    <name type="scientific">Neptunomonas qingdaonensis</name>
    <dbReference type="NCBI Taxonomy" id="1045558"/>
    <lineage>
        <taxon>Bacteria</taxon>
        <taxon>Pseudomonadati</taxon>
        <taxon>Pseudomonadota</taxon>
        <taxon>Gammaproteobacteria</taxon>
        <taxon>Oceanospirillales</taxon>
        <taxon>Oceanospirillaceae</taxon>
        <taxon>Neptunomonas</taxon>
    </lineage>
</organism>
<keyword evidence="1" id="KW-0408">Iron</keyword>
<feature type="domain" description="Fe2OG dioxygenase" evidence="2">
    <location>
        <begin position="115"/>
        <end position="226"/>
    </location>
</feature>
<accession>A0A1I2TMV4</accession>
<name>A0A1I2TMV4_9GAMM</name>
<dbReference type="GO" id="GO:0046872">
    <property type="term" value="F:metal ion binding"/>
    <property type="evidence" value="ECO:0007669"/>
    <property type="project" value="UniProtKB-KW"/>
</dbReference>
<evidence type="ECO:0000259" key="2">
    <source>
        <dbReference type="PROSITE" id="PS51471"/>
    </source>
</evidence>
<dbReference type="Pfam" id="PF13640">
    <property type="entry name" value="2OG-FeII_Oxy_3"/>
    <property type="match status" value="1"/>
</dbReference>
<sequence>MFTIKEFEDFPIILVNDFLPDNMIDNLYVVLKEYEEKFNIPNWNSKDKSNSKKMSLCMGKDIWFPFICKEENENITHKVPSAIYDFIENYLFHQGLIEFFKYSSHDIFRVIPSQGPDGRFHIVSYGNGDYYNWHKDTSLAEGALLYGSSPSRNILFTFNLTLCKSNNLSGGDTLFMHNNKSLKIPFTNNSLVIFPTIINHAATKIVFKKEESWENNRFSLQFWMAGTQNFCTENIKELRW</sequence>
<dbReference type="Gene3D" id="2.60.120.620">
    <property type="entry name" value="q2cbj1_9rhob like domain"/>
    <property type="match status" value="1"/>
</dbReference>
<keyword evidence="1" id="KW-0560">Oxidoreductase</keyword>
<keyword evidence="4" id="KW-1185">Reference proteome</keyword>
<evidence type="ECO:0000256" key="1">
    <source>
        <dbReference type="RuleBase" id="RU003682"/>
    </source>
</evidence>
<keyword evidence="1" id="KW-0479">Metal-binding</keyword>
<proteinExistence type="inferred from homology"/>
<dbReference type="OrthoDB" id="564897at2"/>
<dbReference type="RefSeq" id="WP_090728846.1">
    <property type="nucleotide sequence ID" value="NZ_FOOU01000010.1"/>
</dbReference>
<protein>
    <submittedName>
        <fullName evidence="3">2OG-Fe(II) oxygenase superfamily protein</fullName>
    </submittedName>
</protein>
<evidence type="ECO:0000313" key="3">
    <source>
        <dbReference type="EMBL" id="SFG66242.1"/>
    </source>
</evidence>
<dbReference type="AlphaFoldDB" id="A0A1I2TMV4"/>
<reference evidence="4" key="1">
    <citation type="submission" date="2016-10" db="EMBL/GenBank/DDBJ databases">
        <authorList>
            <person name="Varghese N."/>
            <person name="Submissions S."/>
        </authorList>
    </citation>
    <scope>NUCLEOTIDE SEQUENCE [LARGE SCALE GENOMIC DNA]</scope>
    <source>
        <strain evidence="4">CGMCC 1.10971</strain>
    </source>
</reference>
<dbReference type="PROSITE" id="PS51471">
    <property type="entry name" value="FE2OG_OXY"/>
    <property type="match status" value="1"/>
</dbReference>
<comment type="similarity">
    <text evidence="1">Belongs to the iron/ascorbate-dependent oxidoreductase family.</text>
</comment>